<name>A0A0U5JIP5_9BACT</name>
<evidence type="ECO:0000313" key="3">
    <source>
        <dbReference type="Proteomes" id="UP000069902"/>
    </source>
</evidence>
<reference evidence="3" key="1">
    <citation type="submission" date="2015-09" db="EMBL/GenBank/DDBJ databases">
        <authorList>
            <person name="Bertelli C."/>
        </authorList>
    </citation>
    <scope>NUCLEOTIDE SEQUENCE [LARGE SCALE GENOMIC DNA]</scope>
    <source>
        <strain evidence="3">KNic</strain>
    </source>
</reference>
<dbReference type="PATRIC" id="fig|389348.3.peg.2321"/>
<dbReference type="PANTHER" id="PTHR34387:SF2">
    <property type="entry name" value="SLR1258 PROTEIN"/>
    <property type="match status" value="1"/>
</dbReference>
<dbReference type="Gene3D" id="3.30.110.170">
    <property type="entry name" value="Protein of unknown function (DUF541), domain 1"/>
    <property type="match status" value="1"/>
</dbReference>
<organism evidence="2 3">
    <name type="scientific">Candidatus Protochlamydia naegleriophila</name>
    <dbReference type="NCBI Taxonomy" id="389348"/>
    <lineage>
        <taxon>Bacteria</taxon>
        <taxon>Pseudomonadati</taxon>
        <taxon>Chlamydiota</taxon>
        <taxon>Chlamydiia</taxon>
        <taxon>Parachlamydiales</taxon>
        <taxon>Parachlamydiaceae</taxon>
        <taxon>Candidatus Protochlamydia</taxon>
    </lineage>
</organism>
<dbReference type="GO" id="GO:0006974">
    <property type="term" value="P:DNA damage response"/>
    <property type="evidence" value="ECO:0007669"/>
    <property type="project" value="TreeGrafter"/>
</dbReference>
<dbReference type="EMBL" id="LN879502">
    <property type="protein sequence ID" value="CUI17670.1"/>
    <property type="molecule type" value="Genomic_DNA"/>
</dbReference>
<dbReference type="AlphaFoldDB" id="A0A0U5JIP5"/>
<dbReference type="Gene3D" id="3.30.70.2970">
    <property type="entry name" value="Protein of unknown function (DUF541), domain 2"/>
    <property type="match status" value="1"/>
</dbReference>
<feature type="chain" id="PRO_5006860501" evidence="1">
    <location>
        <begin position="24"/>
        <end position="244"/>
    </location>
</feature>
<dbReference type="InterPro" id="IPR052022">
    <property type="entry name" value="26kDa_periplasmic_antigen"/>
</dbReference>
<evidence type="ECO:0000256" key="1">
    <source>
        <dbReference type="SAM" id="SignalP"/>
    </source>
</evidence>
<dbReference type="Proteomes" id="UP000069902">
    <property type="component" value="Chromosome cPNK"/>
</dbReference>
<proteinExistence type="predicted"/>
<accession>A0A0U5JIP5</accession>
<feature type="signal peptide" evidence="1">
    <location>
        <begin position="1"/>
        <end position="23"/>
    </location>
</feature>
<gene>
    <name evidence="2" type="ORF">PNK_2066</name>
</gene>
<dbReference type="KEGG" id="pnl:PNK_2066"/>
<evidence type="ECO:0000313" key="2">
    <source>
        <dbReference type="EMBL" id="CUI17670.1"/>
    </source>
</evidence>
<dbReference type="InParanoid" id="A0A0U5JIP5"/>
<sequence>MKQQHLLICLSIATCLIATSGHAKDIDDTSKLTVRGEATIYKPADQVELNVSVVTQDPDSKKAVQANNEKMRKVIDQLDGSGLTSKEYQTGQFNIQPIYHYPSPKEDSKEGPTITHYEVTNTIKIKTQKLDLIEKIIGVAVQSGANRLNQINFDLADPQQFRDEVIQLAARHAFADANSLAQAAQVRLVRVLDLALDSNQHYPVPRMMMAKAEYAAGSYDAPIEAGQVELKASVNVVFEIDGKK</sequence>
<dbReference type="PANTHER" id="PTHR34387">
    <property type="entry name" value="SLR1258 PROTEIN"/>
    <property type="match status" value="1"/>
</dbReference>
<keyword evidence="1" id="KW-0732">Signal</keyword>
<dbReference type="InterPro" id="IPR007497">
    <property type="entry name" value="SIMPL/DUF541"/>
</dbReference>
<dbReference type="FunCoup" id="A0A0U5JIP5">
    <property type="interactions" value="30"/>
</dbReference>
<keyword evidence="3" id="KW-1185">Reference proteome</keyword>
<dbReference type="Pfam" id="PF04402">
    <property type="entry name" value="SIMPL"/>
    <property type="match status" value="1"/>
</dbReference>
<dbReference type="STRING" id="389348.PNK_2066"/>
<protein>
    <submittedName>
        <fullName evidence="2">Putative periplasmic immunogenic protein</fullName>
    </submittedName>
</protein>
<dbReference type="RefSeq" id="WP_059061892.1">
    <property type="nucleotide sequence ID" value="NZ_LN879502.1"/>
</dbReference>